<evidence type="ECO:0000256" key="1">
    <source>
        <dbReference type="ARBA" id="ARBA00000900"/>
    </source>
</evidence>
<evidence type="ECO:0000256" key="2">
    <source>
        <dbReference type="ARBA" id="ARBA00004906"/>
    </source>
</evidence>
<dbReference type="PANTHER" id="PTHR23315:SF266">
    <property type="entry name" value="U-BOX DOMAIN-CONTAINING PROTEIN 17"/>
    <property type="match status" value="1"/>
</dbReference>
<dbReference type="Gene3D" id="3.30.40.10">
    <property type="entry name" value="Zinc/RING finger domain, C3HC4 (zinc finger)"/>
    <property type="match status" value="1"/>
</dbReference>
<keyword evidence="5" id="KW-0833">Ubl conjugation pathway</keyword>
<accession>A0AA41S7K5</accession>
<dbReference type="InterPro" id="IPR013083">
    <property type="entry name" value="Znf_RING/FYVE/PHD"/>
</dbReference>
<name>A0AA41S7K5_PAPNU</name>
<dbReference type="GO" id="GO:0016567">
    <property type="term" value="P:protein ubiquitination"/>
    <property type="evidence" value="ECO:0007669"/>
    <property type="project" value="InterPro"/>
</dbReference>
<protein>
    <recommendedName>
        <fullName evidence="3">RING-type E3 ubiquitin transferase</fullName>
        <ecNumber evidence="3">2.3.2.27</ecNumber>
    </recommendedName>
</protein>
<evidence type="ECO:0000256" key="3">
    <source>
        <dbReference type="ARBA" id="ARBA00012483"/>
    </source>
</evidence>
<sequence>MISAPLNQTGNIPNERIRVRLFGFLDEFEQGNIPNEIELKSVFVNELGIRDAKSCRSEIEFLEEQIHTHDGDVEPMVSVLNGFVALTRYCRFLLFGLEEEEAEKEEMSSGSFNKQRTIKRLLSQEIGDMAITVPKDFCCSISLDLMEDPVTVSTGQTYDRSSILRWMEDGHCSCPKTGQMLTHTRLVQNRALRNLISIDFLYLCF</sequence>
<dbReference type="PROSITE" id="PS51698">
    <property type="entry name" value="U_BOX"/>
    <property type="match status" value="1"/>
</dbReference>
<proteinExistence type="predicted"/>
<comment type="pathway">
    <text evidence="2">Protein modification; protein ubiquitination.</text>
</comment>
<dbReference type="EMBL" id="JAJJMA010106984">
    <property type="protein sequence ID" value="MCL7030944.1"/>
    <property type="molecule type" value="Genomic_DNA"/>
</dbReference>
<comment type="caution">
    <text evidence="8">The sequence shown here is derived from an EMBL/GenBank/DDBJ whole genome shotgun (WGS) entry which is preliminary data.</text>
</comment>
<reference evidence="8" key="1">
    <citation type="submission" date="2022-03" db="EMBL/GenBank/DDBJ databases">
        <title>A functionally conserved STORR gene fusion in Papaver species that diverged 16.8 million years ago.</title>
        <authorList>
            <person name="Catania T."/>
        </authorList>
    </citation>
    <scope>NUCLEOTIDE SEQUENCE</scope>
    <source>
        <strain evidence="8">S-191538</strain>
    </source>
</reference>
<keyword evidence="9" id="KW-1185">Reference proteome</keyword>
<organism evidence="8 9">
    <name type="scientific">Papaver nudicaule</name>
    <name type="common">Iceland poppy</name>
    <dbReference type="NCBI Taxonomy" id="74823"/>
    <lineage>
        <taxon>Eukaryota</taxon>
        <taxon>Viridiplantae</taxon>
        <taxon>Streptophyta</taxon>
        <taxon>Embryophyta</taxon>
        <taxon>Tracheophyta</taxon>
        <taxon>Spermatophyta</taxon>
        <taxon>Magnoliopsida</taxon>
        <taxon>Ranunculales</taxon>
        <taxon>Papaveraceae</taxon>
        <taxon>Papaveroideae</taxon>
        <taxon>Papaver</taxon>
    </lineage>
</organism>
<evidence type="ECO:0000313" key="8">
    <source>
        <dbReference type="EMBL" id="MCL7030944.1"/>
    </source>
</evidence>
<evidence type="ECO:0000256" key="5">
    <source>
        <dbReference type="ARBA" id="ARBA00022786"/>
    </source>
</evidence>
<evidence type="ECO:0000256" key="4">
    <source>
        <dbReference type="ARBA" id="ARBA00022679"/>
    </source>
</evidence>
<dbReference type="FunFam" id="3.30.40.10:FF:000442">
    <property type="entry name" value="RING-type E3 ubiquitin transferase"/>
    <property type="match status" value="1"/>
</dbReference>
<dbReference type="AlphaFoldDB" id="A0AA41S7K5"/>
<comment type="catalytic activity">
    <reaction evidence="1">
        <text>S-ubiquitinyl-[E2 ubiquitin-conjugating enzyme]-L-cysteine + [acceptor protein]-L-lysine = [E2 ubiquitin-conjugating enzyme]-L-cysteine + N(6)-ubiquitinyl-[acceptor protein]-L-lysine.</text>
        <dbReference type="EC" id="2.3.2.27"/>
    </reaction>
</comment>
<gene>
    <name evidence="7" type="ORF">MKW94_019449</name>
    <name evidence="8" type="ORF">MKW94_019450</name>
</gene>
<dbReference type="CDD" id="cd16664">
    <property type="entry name" value="RING-Ubox_PUB"/>
    <property type="match status" value="1"/>
</dbReference>
<dbReference type="EC" id="2.3.2.27" evidence="3"/>
<dbReference type="InterPro" id="IPR045210">
    <property type="entry name" value="RING-Ubox_PUB"/>
</dbReference>
<evidence type="ECO:0000259" key="6">
    <source>
        <dbReference type="PROSITE" id="PS51698"/>
    </source>
</evidence>
<dbReference type="PANTHER" id="PTHR23315">
    <property type="entry name" value="U BOX DOMAIN-CONTAINING"/>
    <property type="match status" value="1"/>
</dbReference>
<dbReference type="SMART" id="SM00504">
    <property type="entry name" value="Ubox"/>
    <property type="match status" value="1"/>
</dbReference>
<feature type="domain" description="U-box" evidence="6">
    <location>
        <begin position="132"/>
        <end position="205"/>
    </location>
</feature>
<dbReference type="EMBL" id="JAJJMA010106984">
    <property type="protein sequence ID" value="MCL7030943.1"/>
    <property type="molecule type" value="Genomic_DNA"/>
</dbReference>
<dbReference type="Proteomes" id="UP001177140">
    <property type="component" value="Unassembled WGS sequence"/>
</dbReference>
<keyword evidence="4" id="KW-0808">Transferase</keyword>
<evidence type="ECO:0000313" key="7">
    <source>
        <dbReference type="EMBL" id="MCL7030943.1"/>
    </source>
</evidence>
<evidence type="ECO:0000313" key="9">
    <source>
        <dbReference type="Proteomes" id="UP001177140"/>
    </source>
</evidence>
<dbReference type="SUPFAM" id="SSF57850">
    <property type="entry name" value="RING/U-box"/>
    <property type="match status" value="1"/>
</dbReference>
<dbReference type="Pfam" id="PF04564">
    <property type="entry name" value="U-box"/>
    <property type="match status" value="1"/>
</dbReference>
<dbReference type="GO" id="GO:0061630">
    <property type="term" value="F:ubiquitin protein ligase activity"/>
    <property type="evidence" value="ECO:0007669"/>
    <property type="project" value="UniProtKB-EC"/>
</dbReference>
<dbReference type="InterPro" id="IPR003613">
    <property type="entry name" value="Ubox_domain"/>
</dbReference>